<dbReference type="Proteomes" id="UP000245768">
    <property type="component" value="Unassembled WGS sequence"/>
</dbReference>
<dbReference type="AlphaFoldDB" id="A0A316YNM7"/>
<sequence length="539" mass="58903">MATVAAHPLVHGSTGADHDRHPGSASSSSTARTSATFQSVSDTTITTTSSGVPATASGGVTKADRGQSQAYRDDDDDDNDDNEGSESQSNARFDDPWDVSRSRALEQVAKPVDDHVSPIAKGNSLRGPSSPKFRAQQQSRRWSSSRYQRYEDDDSFTSAQEDTPIQYPPMSEDDKEARVIEQNLGRWAAEEKQRRKAARTSRTSSVLLSGAGASPTASLSPATALTRTPSKLAKRFSQLGRPTLADVHRDSISSTGSSTDDQSRMSGSIRSARSADASTLEDVPEVEDGAVDAQEERRRQKGKDRAPSDSNPFNDSSSSSENTVIERSRSLKPTARKPIVTPGRAPTIRHRAVENARRSGGTGRMPSIVATDTDQEEAENNRLQRATSNNPFSDAAERAAGSEVDSSGRPSGAHVVLQHGDDEYGGTMPPTPHSPRSARNRPSMLRKSTSSSRFNEVGLDDDGSPTGWPSEEEDTSFKPGQMGHQQRMSWRQHQSDRDGNVDEDEDGQRRKPWWTEWLCGCDTMQDPDEEQDWQDWSRI</sequence>
<feature type="compositionally biased region" description="Low complexity" evidence="1">
    <location>
        <begin position="136"/>
        <end position="147"/>
    </location>
</feature>
<feature type="compositionally biased region" description="Basic and acidic residues" evidence="1">
    <location>
        <begin position="92"/>
        <end position="104"/>
    </location>
</feature>
<feature type="compositionally biased region" description="Low complexity" evidence="1">
    <location>
        <begin position="308"/>
        <end position="320"/>
    </location>
</feature>
<feature type="non-terminal residue" evidence="2">
    <location>
        <position position="539"/>
    </location>
</feature>
<organism evidence="2 3">
    <name type="scientific">Acaromyces ingoldii</name>
    <dbReference type="NCBI Taxonomy" id="215250"/>
    <lineage>
        <taxon>Eukaryota</taxon>
        <taxon>Fungi</taxon>
        <taxon>Dikarya</taxon>
        <taxon>Basidiomycota</taxon>
        <taxon>Ustilaginomycotina</taxon>
        <taxon>Exobasidiomycetes</taxon>
        <taxon>Exobasidiales</taxon>
        <taxon>Cryptobasidiaceae</taxon>
        <taxon>Acaromyces</taxon>
    </lineage>
</organism>
<feature type="compositionally biased region" description="Polar residues" evidence="1">
    <location>
        <begin position="483"/>
        <end position="492"/>
    </location>
</feature>
<dbReference type="EMBL" id="KZ819636">
    <property type="protein sequence ID" value="PWN90636.1"/>
    <property type="molecule type" value="Genomic_DNA"/>
</dbReference>
<evidence type="ECO:0000313" key="3">
    <source>
        <dbReference type="Proteomes" id="UP000245768"/>
    </source>
</evidence>
<dbReference type="OrthoDB" id="3366619at2759"/>
<feature type="compositionally biased region" description="Acidic residues" evidence="1">
    <location>
        <begin position="73"/>
        <end position="84"/>
    </location>
</feature>
<reference evidence="2 3" key="1">
    <citation type="journal article" date="2018" name="Mol. Biol. Evol.">
        <title>Broad Genomic Sampling Reveals a Smut Pathogenic Ancestry of the Fungal Clade Ustilaginomycotina.</title>
        <authorList>
            <person name="Kijpornyongpan T."/>
            <person name="Mondo S.J."/>
            <person name="Barry K."/>
            <person name="Sandor L."/>
            <person name="Lee J."/>
            <person name="Lipzen A."/>
            <person name="Pangilinan J."/>
            <person name="LaButti K."/>
            <person name="Hainaut M."/>
            <person name="Henrissat B."/>
            <person name="Grigoriev I.V."/>
            <person name="Spatafora J.W."/>
            <person name="Aime M.C."/>
        </authorList>
    </citation>
    <scope>NUCLEOTIDE SEQUENCE [LARGE SCALE GENOMIC DNA]</scope>
    <source>
        <strain evidence="2 3">MCA 4198</strain>
    </source>
</reference>
<evidence type="ECO:0000256" key="1">
    <source>
        <dbReference type="SAM" id="MobiDB-lite"/>
    </source>
</evidence>
<name>A0A316YNM7_9BASI</name>
<accession>A0A316YNM7</accession>
<feature type="compositionally biased region" description="Low complexity" evidence="1">
    <location>
        <begin position="200"/>
        <end position="226"/>
    </location>
</feature>
<feature type="compositionally biased region" description="Basic and acidic residues" evidence="1">
    <location>
        <begin position="294"/>
        <end position="307"/>
    </location>
</feature>
<feature type="compositionally biased region" description="Low complexity" evidence="1">
    <location>
        <begin position="24"/>
        <end position="50"/>
    </location>
</feature>
<evidence type="ECO:0000313" key="2">
    <source>
        <dbReference type="EMBL" id="PWN90636.1"/>
    </source>
</evidence>
<keyword evidence="3" id="KW-1185">Reference proteome</keyword>
<feature type="region of interest" description="Disordered" evidence="1">
    <location>
        <begin position="1"/>
        <end position="539"/>
    </location>
</feature>
<dbReference type="RefSeq" id="XP_025377834.1">
    <property type="nucleotide sequence ID" value="XM_025521772.1"/>
</dbReference>
<dbReference type="InParanoid" id="A0A316YNM7"/>
<protein>
    <submittedName>
        <fullName evidence="2">Uncharacterized protein</fullName>
    </submittedName>
</protein>
<dbReference type="GeneID" id="37043688"/>
<feature type="compositionally biased region" description="Polar residues" evidence="1">
    <location>
        <begin position="381"/>
        <end position="392"/>
    </location>
</feature>
<gene>
    <name evidence="2" type="ORF">FA10DRAFT_267087</name>
</gene>
<proteinExistence type="predicted"/>